<evidence type="ECO:0000313" key="2">
    <source>
        <dbReference type="EMBL" id="GBN53504.1"/>
    </source>
</evidence>
<proteinExistence type="predicted"/>
<comment type="caution">
    <text evidence="2">The sequence shown here is derived from an EMBL/GenBank/DDBJ whole genome shotgun (WGS) entry which is preliminary data.</text>
</comment>
<accession>A0A4Y2PQB8</accession>
<evidence type="ECO:0000313" key="3">
    <source>
        <dbReference type="Proteomes" id="UP000499080"/>
    </source>
</evidence>
<gene>
    <name evidence="2" type="ORF">AVEN_241800_1</name>
</gene>
<keyword evidence="3" id="KW-1185">Reference proteome</keyword>
<sequence>MKGDAHYRAYFDGNVFKTSVNVYISSDAYLGSWAKPRYCSATDSETTTFGRFYTGNGCQAMNHMSAFPEFFVRSCSDSDKKSTFAKKSLTSAIEMLLFALIVASNDDSEEEKINEDGIGKEDDITKGESIHE</sequence>
<dbReference type="Proteomes" id="UP000499080">
    <property type="component" value="Unassembled WGS sequence"/>
</dbReference>
<protein>
    <submittedName>
        <fullName evidence="2">Uncharacterized protein</fullName>
    </submittedName>
</protein>
<feature type="compositionally biased region" description="Basic and acidic residues" evidence="1">
    <location>
        <begin position="114"/>
        <end position="132"/>
    </location>
</feature>
<organism evidence="2 3">
    <name type="scientific">Araneus ventricosus</name>
    <name type="common">Orbweaver spider</name>
    <name type="synonym">Epeira ventricosa</name>
    <dbReference type="NCBI Taxonomy" id="182803"/>
    <lineage>
        <taxon>Eukaryota</taxon>
        <taxon>Metazoa</taxon>
        <taxon>Ecdysozoa</taxon>
        <taxon>Arthropoda</taxon>
        <taxon>Chelicerata</taxon>
        <taxon>Arachnida</taxon>
        <taxon>Araneae</taxon>
        <taxon>Araneomorphae</taxon>
        <taxon>Entelegynae</taxon>
        <taxon>Araneoidea</taxon>
        <taxon>Araneidae</taxon>
        <taxon>Araneus</taxon>
    </lineage>
</organism>
<reference evidence="2 3" key="1">
    <citation type="journal article" date="2019" name="Sci. Rep.">
        <title>Orb-weaving spider Araneus ventricosus genome elucidates the spidroin gene catalogue.</title>
        <authorList>
            <person name="Kono N."/>
            <person name="Nakamura H."/>
            <person name="Ohtoshi R."/>
            <person name="Moran D.A.P."/>
            <person name="Shinohara A."/>
            <person name="Yoshida Y."/>
            <person name="Fujiwara M."/>
            <person name="Mori M."/>
            <person name="Tomita M."/>
            <person name="Arakawa K."/>
        </authorList>
    </citation>
    <scope>NUCLEOTIDE SEQUENCE [LARGE SCALE GENOMIC DNA]</scope>
</reference>
<evidence type="ECO:0000256" key="1">
    <source>
        <dbReference type="SAM" id="MobiDB-lite"/>
    </source>
</evidence>
<dbReference type="EMBL" id="BGPR01011899">
    <property type="protein sequence ID" value="GBN53504.1"/>
    <property type="molecule type" value="Genomic_DNA"/>
</dbReference>
<name>A0A4Y2PQB8_ARAVE</name>
<dbReference type="AlphaFoldDB" id="A0A4Y2PQB8"/>
<feature type="region of interest" description="Disordered" evidence="1">
    <location>
        <begin position="107"/>
        <end position="132"/>
    </location>
</feature>